<evidence type="ECO:0000313" key="2">
    <source>
        <dbReference type="Proteomes" id="UP001341840"/>
    </source>
</evidence>
<reference evidence="1 2" key="1">
    <citation type="journal article" date="2023" name="Plants (Basel)">
        <title>Bridging the Gap: Combining Genomics and Transcriptomics Approaches to Understand Stylosanthes scabra, an Orphan Legume from the Brazilian Caatinga.</title>
        <authorList>
            <person name="Ferreira-Neto J.R.C."/>
            <person name="da Silva M.D."/>
            <person name="Binneck E."/>
            <person name="de Melo N.F."/>
            <person name="da Silva R.H."/>
            <person name="de Melo A.L.T.M."/>
            <person name="Pandolfi V."/>
            <person name="Bustamante F.O."/>
            <person name="Brasileiro-Vidal A.C."/>
            <person name="Benko-Iseppon A.M."/>
        </authorList>
    </citation>
    <scope>NUCLEOTIDE SEQUENCE [LARGE SCALE GENOMIC DNA]</scope>
    <source>
        <tissue evidence="1">Leaves</tissue>
    </source>
</reference>
<proteinExistence type="predicted"/>
<name>A0ABU6QZM5_9FABA</name>
<sequence length="181" mass="20495">MSTHHHLLHYMMTYVLLPRKGNHGTVNEEYLIILWAMVKKHEINWPYLITHKLLTYAFGQLGPGLGHDMLWTKVFEYLGIDLSGEEVVAIGDGNAITHKHLNQMRRNLNVAGAENVADEAANEDVPYQPGVSLATQFPPKLMEAFSQGVQTFHSEWGGNFQRVGRRLDGFEARLISRANET</sequence>
<dbReference type="Proteomes" id="UP001341840">
    <property type="component" value="Unassembled WGS sequence"/>
</dbReference>
<comment type="caution">
    <text evidence="1">The sequence shown here is derived from an EMBL/GenBank/DDBJ whole genome shotgun (WGS) entry which is preliminary data.</text>
</comment>
<gene>
    <name evidence="1" type="ORF">PIB30_100323</name>
</gene>
<accession>A0ABU6QZM5</accession>
<organism evidence="1 2">
    <name type="scientific">Stylosanthes scabra</name>
    <dbReference type="NCBI Taxonomy" id="79078"/>
    <lineage>
        <taxon>Eukaryota</taxon>
        <taxon>Viridiplantae</taxon>
        <taxon>Streptophyta</taxon>
        <taxon>Embryophyta</taxon>
        <taxon>Tracheophyta</taxon>
        <taxon>Spermatophyta</taxon>
        <taxon>Magnoliopsida</taxon>
        <taxon>eudicotyledons</taxon>
        <taxon>Gunneridae</taxon>
        <taxon>Pentapetalae</taxon>
        <taxon>rosids</taxon>
        <taxon>fabids</taxon>
        <taxon>Fabales</taxon>
        <taxon>Fabaceae</taxon>
        <taxon>Papilionoideae</taxon>
        <taxon>50 kb inversion clade</taxon>
        <taxon>dalbergioids sensu lato</taxon>
        <taxon>Dalbergieae</taxon>
        <taxon>Pterocarpus clade</taxon>
        <taxon>Stylosanthes</taxon>
    </lineage>
</organism>
<keyword evidence="2" id="KW-1185">Reference proteome</keyword>
<evidence type="ECO:0000313" key="1">
    <source>
        <dbReference type="EMBL" id="MED6116434.1"/>
    </source>
</evidence>
<dbReference type="EMBL" id="JASCZI010002788">
    <property type="protein sequence ID" value="MED6116434.1"/>
    <property type="molecule type" value="Genomic_DNA"/>
</dbReference>
<protein>
    <submittedName>
        <fullName evidence="1">Uncharacterized protein</fullName>
    </submittedName>
</protein>